<reference evidence="4" key="1">
    <citation type="submission" date="2010-07" db="EMBL/GenBank/DDBJ databases">
        <title>The genome sequence of Gaeumannomyces graminis var. tritici strain R3-111a-1.</title>
        <authorList>
            <consortium name="The Broad Institute Genome Sequencing Platform"/>
            <person name="Ma L.-J."/>
            <person name="Dead R."/>
            <person name="Young S."/>
            <person name="Zeng Q."/>
            <person name="Koehrsen M."/>
            <person name="Alvarado L."/>
            <person name="Berlin A."/>
            <person name="Chapman S.B."/>
            <person name="Chen Z."/>
            <person name="Freedman E."/>
            <person name="Gellesch M."/>
            <person name="Goldberg J."/>
            <person name="Griggs A."/>
            <person name="Gujja S."/>
            <person name="Heilman E.R."/>
            <person name="Heiman D."/>
            <person name="Hepburn T."/>
            <person name="Howarth C."/>
            <person name="Jen D."/>
            <person name="Larson L."/>
            <person name="Mehta T."/>
            <person name="Neiman D."/>
            <person name="Pearson M."/>
            <person name="Roberts A."/>
            <person name="Saif S."/>
            <person name="Shea T."/>
            <person name="Shenoy N."/>
            <person name="Sisk P."/>
            <person name="Stolte C."/>
            <person name="Sykes S."/>
            <person name="Walk T."/>
            <person name="White J."/>
            <person name="Yandava C."/>
            <person name="Haas B."/>
            <person name="Nusbaum C."/>
            <person name="Birren B."/>
        </authorList>
    </citation>
    <scope>NUCLEOTIDE SEQUENCE [LARGE SCALE GENOMIC DNA]</scope>
    <source>
        <strain evidence="4">R3-111a-1</strain>
    </source>
</reference>
<proteinExistence type="predicted"/>
<dbReference type="EMBL" id="GL385397">
    <property type="protein sequence ID" value="EJT75872.1"/>
    <property type="molecule type" value="Genomic_DNA"/>
</dbReference>
<organism evidence="2">
    <name type="scientific">Gaeumannomyces tritici (strain R3-111a-1)</name>
    <name type="common">Wheat and barley take-all root rot fungus</name>
    <name type="synonym">Gaeumannomyces graminis var. tritici</name>
    <dbReference type="NCBI Taxonomy" id="644352"/>
    <lineage>
        <taxon>Eukaryota</taxon>
        <taxon>Fungi</taxon>
        <taxon>Dikarya</taxon>
        <taxon>Ascomycota</taxon>
        <taxon>Pezizomycotina</taxon>
        <taxon>Sordariomycetes</taxon>
        <taxon>Sordariomycetidae</taxon>
        <taxon>Magnaporthales</taxon>
        <taxon>Magnaporthaceae</taxon>
        <taxon>Gaeumannomyces</taxon>
    </lineage>
</organism>
<protein>
    <submittedName>
        <fullName evidence="2 3">Uncharacterized protein</fullName>
    </submittedName>
</protein>
<gene>
    <name evidence="3" type="primary">20346259</name>
    <name evidence="2" type="ORF">GGTG_05801</name>
</gene>
<dbReference type="eggNOG" id="ENOG502RX1Z">
    <property type="taxonomic scope" value="Eukaryota"/>
</dbReference>
<dbReference type="AlphaFoldDB" id="J3NWZ0"/>
<feature type="compositionally biased region" description="Low complexity" evidence="1">
    <location>
        <begin position="92"/>
        <end position="120"/>
    </location>
</feature>
<dbReference type="Proteomes" id="UP000006039">
    <property type="component" value="Unassembled WGS sequence"/>
</dbReference>
<dbReference type="GeneID" id="20346259"/>
<accession>J3NWZ0</accession>
<dbReference type="EnsemblFungi" id="EJT75872">
    <property type="protein sequence ID" value="EJT75872"/>
    <property type="gene ID" value="GGTG_05801"/>
</dbReference>
<name>J3NWZ0_GAET3</name>
<dbReference type="STRING" id="644352.J3NWZ0"/>
<feature type="compositionally biased region" description="Low complexity" evidence="1">
    <location>
        <begin position="585"/>
        <end position="599"/>
    </location>
</feature>
<feature type="region of interest" description="Disordered" evidence="1">
    <location>
        <begin position="77"/>
        <end position="122"/>
    </location>
</feature>
<evidence type="ECO:0000313" key="2">
    <source>
        <dbReference type="EMBL" id="EJT75872.1"/>
    </source>
</evidence>
<dbReference type="VEuPathDB" id="FungiDB:GGTG_05801"/>
<dbReference type="OrthoDB" id="407198at2759"/>
<feature type="compositionally biased region" description="Basic and acidic residues" evidence="1">
    <location>
        <begin position="39"/>
        <end position="50"/>
    </location>
</feature>
<reference evidence="3" key="5">
    <citation type="submission" date="2018-04" db="UniProtKB">
        <authorList>
            <consortium name="EnsemblFungi"/>
        </authorList>
    </citation>
    <scope>IDENTIFICATION</scope>
    <source>
        <strain evidence="3">R3-111a-1</strain>
    </source>
</reference>
<feature type="region of interest" description="Disordered" evidence="1">
    <location>
        <begin position="576"/>
        <end position="599"/>
    </location>
</feature>
<evidence type="ECO:0000313" key="4">
    <source>
        <dbReference type="Proteomes" id="UP000006039"/>
    </source>
</evidence>
<dbReference type="PANTHER" id="PTHR48125">
    <property type="entry name" value="LP07818P1"/>
    <property type="match status" value="1"/>
</dbReference>
<dbReference type="PANTHER" id="PTHR48125:SF12">
    <property type="entry name" value="AT HOOK TRANSCRIPTION FACTOR FAMILY-RELATED"/>
    <property type="match status" value="1"/>
</dbReference>
<dbReference type="HOGENOM" id="CLU_370062_0_0_1"/>
<keyword evidence="4" id="KW-1185">Reference proteome</keyword>
<evidence type="ECO:0000256" key="1">
    <source>
        <dbReference type="SAM" id="MobiDB-lite"/>
    </source>
</evidence>
<sequence>MDDPGKASGAQKAKGQPRDARKKAAAGSRDNPPEGSRPAAERSGKAEAAKGKGKGKAETCSATDLLSELMASMPAMLPDPVVPTRLPTGACAGQKPSQQQRQQPAQRRPPSSRPAGAAGATPKELRWWIPQWDEQVIGRMAFASLGFHHCDLSRAPEPERLTDPRLKHALDDCAECRLTWLTGFNRLRGGGPGTQCTHPWHYACGRDNEDLMVDDGGGGAPPRKAPQRPPMSSIVVRIGAVAVAGGDDRKQDAAAAAFGVWFAEGSPYNVAEAMPPSSPPPAPETGDRTQQQQQADTDPACAAVAASKEAAEIAAATRALEVLEQKVLPACRARLSLVRQVPKDLSDLSQATDLVWARLQGVDQRLFANEVHQFEQVAREMDRVETNRFVAAPGAAPGDRMTIVGRVQADGRPGRDEGFADARQALADIAARLMPRLRDINRRLDDHHYVLMDECQRRTADAARQMGIADAGGRPPSGYKLRKWMDKRDAIVDDYLLQMQRTMGPDAHKMQTHYVRFIDNAESSWVEPWLRNSLGGLMQAPLPSPRDVLSGNAGGRAAAATAPKMEYNADSLLFNRKKPEPAPESPKAPAAAAAATPSSSLREAVLKHNAKYAAESASASAAASAAEAAPASTSGGGDDKVQDRPVSMRVIIMSDSIELLNSVCTTQQGWRLATKAGRKARAGGGGMDPLLRDGSGRAGRNTAAWLRLWVAIARLRALADVGVVWYAVPRDQNGDAVRLARSAMKGKGKESK</sequence>
<evidence type="ECO:0000313" key="3">
    <source>
        <dbReference type="EnsemblFungi" id="EJT75872"/>
    </source>
</evidence>
<reference evidence="3" key="4">
    <citation type="journal article" date="2015" name="G3 (Bethesda)">
        <title>Genome sequences of three phytopathogenic species of the Magnaporthaceae family of fungi.</title>
        <authorList>
            <person name="Okagaki L.H."/>
            <person name="Nunes C.C."/>
            <person name="Sailsbery J."/>
            <person name="Clay B."/>
            <person name="Brown D."/>
            <person name="John T."/>
            <person name="Oh Y."/>
            <person name="Young N."/>
            <person name="Fitzgerald M."/>
            <person name="Haas B.J."/>
            <person name="Zeng Q."/>
            <person name="Young S."/>
            <person name="Adiconis X."/>
            <person name="Fan L."/>
            <person name="Levin J.Z."/>
            <person name="Mitchell T.K."/>
            <person name="Okubara P.A."/>
            <person name="Farman M.L."/>
            <person name="Kohn L.M."/>
            <person name="Birren B."/>
            <person name="Ma L.-J."/>
            <person name="Dean R.A."/>
        </authorList>
    </citation>
    <scope>NUCLEOTIDE SEQUENCE</scope>
    <source>
        <strain evidence="3">R3-111a-1</strain>
    </source>
</reference>
<feature type="region of interest" description="Disordered" evidence="1">
    <location>
        <begin position="1"/>
        <end position="60"/>
    </location>
</feature>
<reference evidence="2" key="3">
    <citation type="submission" date="2010-09" db="EMBL/GenBank/DDBJ databases">
        <title>Annotation of Gaeumannomyces graminis var. tritici R3-111a-1.</title>
        <authorList>
            <consortium name="The Broad Institute Genome Sequencing Platform"/>
            <person name="Ma L.-J."/>
            <person name="Dead R."/>
            <person name="Young S.K."/>
            <person name="Zeng Q."/>
            <person name="Gargeya S."/>
            <person name="Fitzgerald M."/>
            <person name="Haas B."/>
            <person name="Abouelleil A."/>
            <person name="Alvarado L."/>
            <person name="Arachchi H.M."/>
            <person name="Berlin A."/>
            <person name="Brown A."/>
            <person name="Chapman S.B."/>
            <person name="Chen Z."/>
            <person name="Dunbar C."/>
            <person name="Freedman E."/>
            <person name="Gearin G."/>
            <person name="Gellesch M."/>
            <person name="Goldberg J."/>
            <person name="Griggs A."/>
            <person name="Gujja S."/>
            <person name="Heiman D."/>
            <person name="Howarth C."/>
            <person name="Larson L."/>
            <person name="Lui A."/>
            <person name="MacDonald P.J.P."/>
            <person name="Mehta T."/>
            <person name="Montmayeur A."/>
            <person name="Murphy C."/>
            <person name="Neiman D."/>
            <person name="Pearson M."/>
            <person name="Priest M."/>
            <person name="Roberts A."/>
            <person name="Saif S."/>
            <person name="Shea T."/>
            <person name="Shenoy N."/>
            <person name="Sisk P."/>
            <person name="Stolte C."/>
            <person name="Sykes S."/>
            <person name="Yandava C."/>
            <person name="Wortman J."/>
            <person name="Nusbaum C."/>
            <person name="Birren B."/>
        </authorList>
    </citation>
    <scope>NUCLEOTIDE SEQUENCE</scope>
    <source>
        <strain evidence="2">R3-111a-1</strain>
    </source>
</reference>
<feature type="region of interest" description="Disordered" evidence="1">
    <location>
        <begin position="270"/>
        <end position="298"/>
    </location>
</feature>
<reference evidence="2" key="2">
    <citation type="submission" date="2010-07" db="EMBL/GenBank/DDBJ databases">
        <authorList>
            <consortium name="The Broad Institute Genome Sequencing Platform"/>
            <consortium name="Broad Institute Genome Sequencing Center for Infectious Disease"/>
            <person name="Ma L.-J."/>
            <person name="Dead R."/>
            <person name="Young S."/>
            <person name="Zeng Q."/>
            <person name="Koehrsen M."/>
            <person name="Alvarado L."/>
            <person name="Berlin A."/>
            <person name="Chapman S.B."/>
            <person name="Chen Z."/>
            <person name="Freedman E."/>
            <person name="Gellesch M."/>
            <person name="Goldberg J."/>
            <person name="Griggs A."/>
            <person name="Gujja S."/>
            <person name="Heilman E.R."/>
            <person name="Heiman D."/>
            <person name="Hepburn T."/>
            <person name="Howarth C."/>
            <person name="Jen D."/>
            <person name="Larson L."/>
            <person name="Mehta T."/>
            <person name="Neiman D."/>
            <person name="Pearson M."/>
            <person name="Roberts A."/>
            <person name="Saif S."/>
            <person name="Shea T."/>
            <person name="Shenoy N."/>
            <person name="Sisk P."/>
            <person name="Stolte C."/>
            <person name="Sykes S."/>
            <person name="Walk T."/>
            <person name="White J."/>
            <person name="Yandava C."/>
            <person name="Haas B."/>
            <person name="Nusbaum C."/>
            <person name="Birren B."/>
        </authorList>
    </citation>
    <scope>NUCLEOTIDE SEQUENCE</scope>
    <source>
        <strain evidence="2">R3-111a-1</strain>
    </source>
</reference>
<dbReference type="RefSeq" id="XP_009221872.1">
    <property type="nucleotide sequence ID" value="XM_009223608.1"/>
</dbReference>